<accession>A0ACB5QSF4</accession>
<sequence length="319" mass="35848">MKPTSSYRGRSKAGSLTPLPAHITEELHRYDAYLHDVRGLSSATRRNHFRVIGLFLRLHFQRRAIDLRKLKPDDVRRFLSTQLGARSSASYSSKLASSLRNYLRYRTTCGDEVYKLSAVILNPVHWKLASLPRALKPEEVEHLLETVSGARRWPKRSYSIIRLALDMGLRSGEIARLTIGDIDWRRGTATLRGTKSLRQDVLPLPLETGQALADYLQHERPMSKDPAIFVRQVAGQDRPITACAVQGVIKRACCRIDLPHSSAHALRHTLACRLVENGSSLKEVADLLRHRSLNSTLIYAKLDTPKLAAVALPWPGSQS</sequence>
<protein>
    <submittedName>
        <fullName evidence="1">Tyrosine-type recombinase/integrase</fullName>
    </submittedName>
</protein>
<name>A0ACB5QSF4_9BURK</name>
<evidence type="ECO:0000313" key="1">
    <source>
        <dbReference type="EMBL" id="GJH17629.1"/>
    </source>
</evidence>
<gene>
    <name evidence="1" type="ORF">CBA19CS22_13825</name>
</gene>
<evidence type="ECO:0000313" key="2">
    <source>
        <dbReference type="Proteomes" id="UP001055013"/>
    </source>
</evidence>
<dbReference type="EMBL" id="BPUR01000006">
    <property type="protein sequence ID" value="GJH17629.1"/>
    <property type="molecule type" value="Genomic_DNA"/>
</dbReference>
<organism evidence="1 2">
    <name type="scientific">Caballeronia novacaledonica</name>
    <dbReference type="NCBI Taxonomy" id="1544861"/>
    <lineage>
        <taxon>Bacteria</taxon>
        <taxon>Pseudomonadati</taxon>
        <taxon>Pseudomonadota</taxon>
        <taxon>Betaproteobacteria</taxon>
        <taxon>Burkholderiales</taxon>
        <taxon>Burkholderiaceae</taxon>
        <taxon>Caballeronia</taxon>
    </lineage>
</organism>
<keyword evidence="2" id="KW-1185">Reference proteome</keyword>
<dbReference type="Proteomes" id="UP001055013">
    <property type="component" value="Unassembled WGS sequence"/>
</dbReference>
<comment type="caution">
    <text evidence="1">The sequence shown here is derived from an EMBL/GenBank/DDBJ whole genome shotgun (WGS) entry which is preliminary data.</text>
</comment>
<reference evidence="1" key="1">
    <citation type="submission" date="2021-09" db="EMBL/GenBank/DDBJ databases">
        <title>Isolation and characterization of 3-chlorobenzoate degrading bacteria from soils in Shizuoka.</title>
        <authorList>
            <person name="Ifat A."/>
            <person name="Ogawa N."/>
            <person name="Kimbara K."/>
            <person name="Moriuchi R."/>
            <person name="Dohra H."/>
            <person name="Shintani M."/>
        </authorList>
    </citation>
    <scope>NUCLEOTIDE SEQUENCE</scope>
    <source>
        <strain evidence="1">19CS2-2</strain>
    </source>
</reference>
<proteinExistence type="predicted"/>